<dbReference type="OrthoDB" id="296386at2759"/>
<evidence type="ECO:0000256" key="5">
    <source>
        <dbReference type="SAM" id="MobiDB-lite"/>
    </source>
</evidence>
<gene>
    <name evidence="8" type="ORF">FisN_23Hh202</name>
</gene>
<feature type="transmembrane region" description="Helical" evidence="6">
    <location>
        <begin position="412"/>
        <end position="430"/>
    </location>
</feature>
<feature type="transmembrane region" description="Helical" evidence="6">
    <location>
        <begin position="268"/>
        <end position="287"/>
    </location>
</feature>
<dbReference type="AlphaFoldDB" id="A0A1Z5JWK3"/>
<keyword evidence="9" id="KW-1185">Reference proteome</keyword>
<organism evidence="8 9">
    <name type="scientific">Fistulifera solaris</name>
    <name type="common">Oleaginous diatom</name>
    <dbReference type="NCBI Taxonomy" id="1519565"/>
    <lineage>
        <taxon>Eukaryota</taxon>
        <taxon>Sar</taxon>
        <taxon>Stramenopiles</taxon>
        <taxon>Ochrophyta</taxon>
        <taxon>Bacillariophyta</taxon>
        <taxon>Bacillariophyceae</taxon>
        <taxon>Bacillariophycidae</taxon>
        <taxon>Naviculales</taxon>
        <taxon>Naviculaceae</taxon>
        <taxon>Fistulifera</taxon>
    </lineage>
</organism>
<dbReference type="InterPro" id="IPR049452">
    <property type="entry name" value="Anoctamin_TM"/>
</dbReference>
<feature type="domain" description="Anoctamin transmembrane" evidence="7">
    <location>
        <begin position="220"/>
        <end position="694"/>
    </location>
</feature>
<evidence type="ECO:0000313" key="9">
    <source>
        <dbReference type="Proteomes" id="UP000198406"/>
    </source>
</evidence>
<dbReference type="EMBL" id="BDSP01000127">
    <property type="protein sequence ID" value="GAX18309.1"/>
    <property type="molecule type" value="Genomic_DNA"/>
</dbReference>
<comment type="subcellular location">
    <subcellularLocation>
        <location evidence="1">Membrane</location>
        <topology evidence="1">Multi-pass membrane protein</topology>
    </subcellularLocation>
</comment>
<keyword evidence="2 6" id="KW-0812">Transmembrane</keyword>
<sequence length="752" mass="87622">MKKHRPLSDVEKTPLLALRFTASITTRLQDLVEQRLHQGGFDILNRVVEKNQTILMLTFTQKILEQQAERSHVMKRTNDTQVMDAFTCSDRARFCDLDVRYRDRFGLFSASERSMIALHMINDITVLPEGKTTTELSQLLESRYHAVTHFHNLVADEATRSQKVRLRKNGEKSESLKHVLQTCKIVDSVMPIHLPRAVKSEIVRQTSWPLYHLSPPVHLIQSYYGCEVAFYFAWMGFLMRWYLVPGILGLVVFLLQKARGDTVDEDEYIPIYGVFGFITFILYLRFWDRYEHRLAYQWGTYSLSPYERLKFFALRPEFRGYLRYSPITGEIETFYPAFYRRLKYVLGAIITASMLFVAFVIMILSLNLQGYIRPSANPRRWNDDNPHPFHSPGFAVLAEEGRLFDATSSWRSLIPVAIHVLGINVLNALYRKVSVALTDWENHETEQNYKNSLILKRFLFEAFDCYVALFYLAFYERDVERLRMELVSVFQIDTLRRLCMECILPFGLFRLRTRGKQHVQTGNDTSSISTTDEILEDLEKDEYEQFDDYMEIVIQFGYVTLFASAYPLASLVSIAANLIEMRADCYRMAFLCQRPPSNRSQGMGMWRDLIAAIVWMSALTNCLLMGFSSDQLMHYLPQFYERDEVSGYTDMGHERSWIVIFIIFGLERLLLFVGITLHAIIPEVPEDISDLVERDHFIRMQQDAASLGRDGRKIHTVSKRISMEKSKSKRSSSSDSRGRDIRKRSIRNKILS</sequence>
<feature type="compositionally biased region" description="Basic residues" evidence="5">
    <location>
        <begin position="740"/>
        <end position="752"/>
    </location>
</feature>
<dbReference type="PANTHER" id="PTHR12308:SF73">
    <property type="entry name" value="ANOCTAMIN"/>
    <property type="match status" value="1"/>
</dbReference>
<keyword evidence="4 6" id="KW-0472">Membrane</keyword>
<name>A0A1Z5JWK3_FISSO</name>
<evidence type="ECO:0000256" key="4">
    <source>
        <dbReference type="ARBA" id="ARBA00023136"/>
    </source>
</evidence>
<accession>A0A1Z5JWK3</accession>
<dbReference type="InterPro" id="IPR007632">
    <property type="entry name" value="Anoctamin"/>
</dbReference>
<evidence type="ECO:0000256" key="3">
    <source>
        <dbReference type="ARBA" id="ARBA00022989"/>
    </source>
</evidence>
<dbReference type="GO" id="GO:0016020">
    <property type="term" value="C:membrane"/>
    <property type="evidence" value="ECO:0007669"/>
    <property type="project" value="UniProtKB-SubCell"/>
</dbReference>
<feature type="transmembrane region" description="Helical" evidence="6">
    <location>
        <begin position="556"/>
        <end position="579"/>
    </location>
</feature>
<evidence type="ECO:0000256" key="1">
    <source>
        <dbReference type="ARBA" id="ARBA00004141"/>
    </source>
</evidence>
<proteinExistence type="predicted"/>
<comment type="caution">
    <text evidence="8">The sequence shown here is derived from an EMBL/GenBank/DDBJ whole genome shotgun (WGS) entry which is preliminary data.</text>
</comment>
<dbReference type="PANTHER" id="PTHR12308">
    <property type="entry name" value="ANOCTAMIN"/>
    <property type="match status" value="1"/>
</dbReference>
<dbReference type="InParanoid" id="A0A1Z5JWK3"/>
<dbReference type="Pfam" id="PF04547">
    <property type="entry name" value="Anoctamin"/>
    <property type="match status" value="1"/>
</dbReference>
<protein>
    <recommendedName>
        <fullName evidence="7">Anoctamin transmembrane domain-containing protein</fullName>
    </recommendedName>
</protein>
<reference evidence="8 9" key="1">
    <citation type="journal article" date="2015" name="Plant Cell">
        <title>Oil accumulation by the oleaginous diatom Fistulifera solaris as revealed by the genome and transcriptome.</title>
        <authorList>
            <person name="Tanaka T."/>
            <person name="Maeda Y."/>
            <person name="Veluchamy A."/>
            <person name="Tanaka M."/>
            <person name="Abida H."/>
            <person name="Marechal E."/>
            <person name="Bowler C."/>
            <person name="Muto M."/>
            <person name="Sunaga Y."/>
            <person name="Tanaka M."/>
            <person name="Yoshino T."/>
            <person name="Taniguchi T."/>
            <person name="Fukuda Y."/>
            <person name="Nemoto M."/>
            <person name="Matsumoto M."/>
            <person name="Wong P.S."/>
            <person name="Aburatani S."/>
            <person name="Fujibuchi W."/>
        </authorList>
    </citation>
    <scope>NUCLEOTIDE SEQUENCE [LARGE SCALE GENOMIC DNA]</scope>
    <source>
        <strain evidence="8 9">JPCC DA0580</strain>
    </source>
</reference>
<feature type="transmembrane region" description="Helical" evidence="6">
    <location>
        <begin position="458"/>
        <end position="475"/>
    </location>
</feature>
<evidence type="ECO:0000256" key="6">
    <source>
        <dbReference type="SAM" id="Phobius"/>
    </source>
</evidence>
<feature type="transmembrane region" description="Helical" evidence="6">
    <location>
        <begin position="344"/>
        <end position="366"/>
    </location>
</feature>
<evidence type="ECO:0000256" key="2">
    <source>
        <dbReference type="ARBA" id="ARBA00022692"/>
    </source>
</evidence>
<dbReference type="Proteomes" id="UP000198406">
    <property type="component" value="Unassembled WGS sequence"/>
</dbReference>
<feature type="transmembrane region" description="Helical" evidence="6">
    <location>
        <begin position="657"/>
        <end position="681"/>
    </location>
</feature>
<keyword evidence="3 6" id="KW-1133">Transmembrane helix</keyword>
<feature type="transmembrane region" description="Helical" evidence="6">
    <location>
        <begin position="228"/>
        <end position="256"/>
    </location>
</feature>
<dbReference type="GO" id="GO:0005254">
    <property type="term" value="F:chloride channel activity"/>
    <property type="evidence" value="ECO:0007669"/>
    <property type="project" value="TreeGrafter"/>
</dbReference>
<evidence type="ECO:0000313" key="8">
    <source>
        <dbReference type="EMBL" id="GAX18309.1"/>
    </source>
</evidence>
<feature type="transmembrane region" description="Helical" evidence="6">
    <location>
        <begin position="609"/>
        <end position="627"/>
    </location>
</feature>
<feature type="region of interest" description="Disordered" evidence="5">
    <location>
        <begin position="718"/>
        <end position="752"/>
    </location>
</feature>
<evidence type="ECO:0000259" key="7">
    <source>
        <dbReference type="Pfam" id="PF04547"/>
    </source>
</evidence>